<keyword evidence="2 5" id="KW-0378">Hydrolase</keyword>
<dbReference type="GO" id="GO:0005829">
    <property type="term" value="C:cytosol"/>
    <property type="evidence" value="ECO:0007669"/>
    <property type="project" value="TreeGrafter"/>
</dbReference>
<dbReference type="SUPFAM" id="SSF53590">
    <property type="entry name" value="Nucleoside hydrolase"/>
    <property type="match status" value="1"/>
</dbReference>
<dbReference type="Proteomes" id="UP001378960">
    <property type="component" value="Unassembled WGS sequence"/>
</dbReference>
<keyword evidence="3" id="KW-0326">Glycosidase</keyword>
<accession>A0AAV5R448</accession>
<evidence type="ECO:0000256" key="2">
    <source>
        <dbReference type="ARBA" id="ARBA00022801"/>
    </source>
</evidence>
<reference evidence="5 6" key="1">
    <citation type="journal article" date="2023" name="Elife">
        <title>Identification of key yeast species and microbe-microbe interactions impacting larval growth of Drosophila in the wild.</title>
        <authorList>
            <person name="Mure A."/>
            <person name="Sugiura Y."/>
            <person name="Maeda R."/>
            <person name="Honda K."/>
            <person name="Sakurai N."/>
            <person name="Takahashi Y."/>
            <person name="Watada M."/>
            <person name="Katoh T."/>
            <person name="Gotoh A."/>
            <person name="Gotoh Y."/>
            <person name="Taniguchi I."/>
            <person name="Nakamura K."/>
            <person name="Hayashi T."/>
            <person name="Katayama T."/>
            <person name="Uemura T."/>
            <person name="Hattori Y."/>
        </authorList>
    </citation>
    <scope>NUCLEOTIDE SEQUENCE [LARGE SCALE GENOMIC DNA]</scope>
    <source>
        <strain evidence="5 6">PK-24</strain>
    </source>
</reference>
<proteinExistence type="inferred from homology"/>
<comment type="caution">
    <text evidence="5">The sequence shown here is derived from an EMBL/GenBank/DDBJ whole genome shotgun (WGS) entry which is preliminary data.</text>
</comment>
<dbReference type="Gene3D" id="3.90.245.10">
    <property type="entry name" value="Ribonucleoside hydrolase-like"/>
    <property type="match status" value="1"/>
</dbReference>
<dbReference type="GO" id="GO:0008477">
    <property type="term" value="F:purine nucleosidase activity"/>
    <property type="evidence" value="ECO:0007669"/>
    <property type="project" value="TreeGrafter"/>
</dbReference>
<comment type="similarity">
    <text evidence="1">Belongs to the IUNH family.</text>
</comment>
<evidence type="ECO:0000259" key="4">
    <source>
        <dbReference type="Pfam" id="PF01156"/>
    </source>
</evidence>
<dbReference type="InterPro" id="IPR036452">
    <property type="entry name" value="Ribo_hydro-like"/>
</dbReference>
<name>A0AAV5R448_PICKL</name>
<dbReference type="AlphaFoldDB" id="A0AAV5R448"/>
<evidence type="ECO:0000313" key="6">
    <source>
        <dbReference type="Proteomes" id="UP001378960"/>
    </source>
</evidence>
<evidence type="ECO:0000313" key="5">
    <source>
        <dbReference type="EMBL" id="GMM45757.1"/>
    </source>
</evidence>
<dbReference type="InterPro" id="IPR023186">
    <property type="entry name" value="IUNH"/>
</dbReference>
<feature type="domain" description="Inosine/uridine-preferring nucleoside hydrolase" evidence="4">
    <location>
        <begin position="9"/>
        <end position="318"/>
    </location>
</feature>
<dbReference type="Pfam" id="PF01156">
    <property type="entry name" value="IU_nuc_hydro"/>
    <property type="match status" value="1"/>
</dbReference>
<organism evidence="5 6">
    <name type="scientific">Pichia kluyveri</name>
    <name type="common">Yeast</name>
    <dbReference type="NCBI Taxonomy" id="36015"/>
    <lineage>
        <taxon>Eukaryota</taxon>
        <taxon>Fungi</taxon>
        <taxon>Dikarya</taxon>
        <taxon>Ascomycota</taxon>
        <taxon>Saccharomycotina</taxon>
        <taxon>Pichiomycetes</taxon>
        <taxon>Pichiales</taxon>
        <taxon>Pichiaceae</taxon>
        <taxon>Pichia</taxon>
    </lineage>
</organism>
<dbReference type="EMBL" id="BTGB01000003">
    <property type="protein sequence ID" value="GMM45757.1"/>
    <property type="molecule type" value="Genomic_DNA"/>
</dbReference>
<dbReference type="InterPro" id="IPR001910">
    <property type="entry name" value="Inosine/uridine_hydrolase_dom"/>
</dbReference>
<dbReference type="GO" id="GO:0045437">
    <property type="term" value="F:uridine nucleosidase activity"/>
    <property type="evidence" value="ECO:0007669"/>
    <property type="project" value="UniProtKB-ARBA"/>
</dbReference>
<evidence type="ECO:0000256" key="1">
    <source>
        <dbReference type="ARBA" id="ARBA00009176"/>
    </source>
</evidence>
<dbReference type="GO" id="GO:0006152">
    <property type="term" value="P:purine nucleoside catabolic process"/>
    <property type="evidence" value="ECO:0007669"/>
    <property type="project" value="TreeGrafter"/>
</dbReference>
<sequence>MTISQPIPIWLDCDPGQDDAVAIIVATYSPYFNLLGISTVHGNVSLKYTTSNTLRLLTALNKTDILVFPGETVPLNNYKEVNASYVHGETGLNGSNLLLASRMTPKDNKDFFSYLAKQIETYEGLINIIATGPLTNMAVFFKEYPHLKSKIKFLSIMGGGFTKFNVNNNAEFNYYCDPFAAKIIIEDSVLSSRIIQASLDITEKIFITDKIQKRVLKGKSVETTSNFRAMLFQLIDSFNKRMLTLNKPNYKGPVIHDPVAVVALLQFNNITEEFDFQYKRRKFEISIEPSNYGSIQSVKEDVEDGIYCLLDLNVDAFWNEVLQIYTFADDNAFMNTLSRDELIAEYNAEDPDKYGL</sequence>
<protein>
    <submittedName>
        <fullName evidence="5">Trifunctional uridine nucleosidase/nicotinamide riboside hydrolase/nicotinic acid riboside hydrolase</fullName>
    </submittedName>
</protein>
<dbReference type="PROSITE" id="PS01247">
    <property type="entry name" value="IUNH"/>
    <property type="match status" value="1"/>
</dbReference>
<evidence type="ECO:0000256" key="3">
    <source>
        <dbReference type="ARBA" id="ARBA00023295"/>
    </source>
</evidence>
<dbReference type="PANTHER" id="PTHR12304">
    <property type="entry name" value="INOSINE-URIDINE PREFERRING NUCLEOSIDE HYDROLASE"/>
    <property type="match status" value="1"/>
</dbReference>
<keyword evidence="6" id="KW-1185">Reference proteome</keyword>
<dbReference type="InterPro" id="IPR015910">
    <property type="entry name" value="I/U_nuclsd_hydro_CS"/>
</dbReference>
<gene>
    <name evidence="5" type="ORF">DAPK24_023320</name>
</gene>
<dbReference type="PANTHER" id="PTHR12304:SF4">
    <property type="entry name" value="URIDINE NUCLEOSIDASE"/>
    <property type="match status" value="1"/>
</dbReference>